<dbReference type="Proteomes" id="UP001374535">
    <property type="component" value="Chromosome 3"/>
</dbReference>
<reference evidence="1 2" key="1">
    <citation type="journal article" date="2023" name="Life. Sci Alliance">
        <title>Evolutionary insights into 3D genome organization and epigenetic landscape of Vigna mungo.</title>
        <authorList>
            <person name="Junaid A."/>
            <person name="Singh B."/>
            <person name="Bhatia S."/>
        </authorList>
    </citation>
    <scope>NUCLEOTIDE SEQUENCE [LARGE SCALE GENOMIC DNA]</scope>
    <source>
        <strain evidence="1">Urdbean</strain>
    </source>
</reference>
<sequence>MMMMTGGHRDMWKSLSRGVQWLENVVDARKNETNIGSVMRIDEPVMEKSGTKGERLEETLKLSLGVTFNKKKFLDKARSNGSCALQRNGIDLRMMMMTGGHRDMWKSLSRGVQWLENVVDARKNETNIGSVMRIDEPVMEKSGTKVEIGS</sequence>
<evidence type="ECO:0000313" key="1">
    <source>
        <dbReference type="EMBL" id="WVZ17125.1"/>
    </source>
</evidence>
<accession>A0AAQ3NXF0</accession>
<protein>
    <submittedName>
        <fullName evidence="1">Uncharacterized protein</fullName>
    </submittedName>
</protein>
<keyword evidence="2" id="KW-1185">Reference proteome</keyword>
<proteinExistence type="predicted"/>
<evidence type="ECO:0000313" key="2">
    <source>
        <dbReference type="Proteomes" id="UP001374535"/>
    </source>
</evidence>
<gene>
    <name evidence="1" type="ORF">V8G54_010107</name>
</gene>
<dbReference type="AlphaFoldDB" id="A0AAQ3NXF0"/>
<name>A0AAQ3NXF0_VIGMU</name>
<organism evidence="1 2">
    <name type="scientific">Vigna mungo</name>
    <name type="common">Black gram</name>
    <name type="synonym">Phaseolus mungo</name>
    <dbReference type="NCBI Taxonomy" id="3915"/>
    <lineage>
        <taxon>Eukaryota</taxon>
        <taxon>Viridiplantae</taxon>
        <taxon>Streptophyta</taxon>
        <taxon>Embryophyta</taxon>
        <taxon>Tracheophyta</taxon>
        <taxon>Spermatophyta</taxon>
        <taxon>Magnoliopsida</taxon>
        <taxon>eudicotyledons</taxon>
        <taxon>Gunneridae</taxon>
        <taxon>Pentapetalae</taxon>
        <taxon>rosids</taxon>
        <taxon>fabids</taxon>
        <taxon>Fabales</taxon>
        <taxon>Fabaceae</taxon>
        <taxon>Papilionoideae</taxon>
        <taxon>50 kb inversion clade</taxon>
        <taxon>NPAAA clade</taxon>
        <taxon>indigoferoid/millettioid clade</taxon>
        <taxon>Phaseoleae</taxon>
        <taxon>Vigna</taxon>
    </lineage>
</organism>
<dbReference type="EMBL" id="CP144698">
    <property type="protein sequence ID" value="WVZ17125.1"/>
    <property type="molecule type" value="Genomic_DNA"/>
</dbReference>